<dbReference type="Proteomes" id="UP000325081">
    <property type="component" value="Unassembled WGS sequence"/>
</dbReference>
<accession>A0A5A7PET6</accession>
<comment type="caution">
    <text evidence="1">The sequence shown here is derived from an EMBL/GenBank/DDBJ whole genome shotgun (WGS) entry which is preliminary data.</text>
</comment>
<protein>
    <submittedName>
        <fullName evidence="1">Mediator of RNA polymerase II transcription subunit</fullName>
    </submittedName>
</protein>
<keyword evidence="2" id="KW-1185">Reference proteome</keyword>
<dbReference type="EMBL" id="BKCP01004439">
    <property type="protein sequence ID" value="GER31184.1"/>
    <property type="molecule type" value="Genomic_DNA"/>
</dbReference>
<feature type="non-terminal residue" evidence="1">
    <location>
        <position position="128"/>
    </location>
</feature>
<dbReference type="AlphaFoldDB" id="A0A5A7PET6"/>
<proteinExistence type="predicted"/>
<evidence type="ECO:0000313" key="2">
    <source>
        <dbReference type="Proteomes" id="UP000325081"/>
    </source>
</evidence>
<sequence>MDNPIEPNGVNNYEHAFILIVTLEDGMHLLSTYALDLHLIIKATELLKYYKSIHNSMIQSISQFIMISMSILHKMLDFKKPKVDEQGYSTHIRSCTRLSVKILLTDHDSQNTLLCWLKVKHCFRIAVI</sequence>
<organism evidence="1 2">
    <name type="scientific">Striga asiatica</name>
    <name type="common">Asiatic witchweed</name>
    <name type="synonym">Buchnera asiatica</name>
    <dbReference type="NCBI Taxonomy" id="4170"/>
    <lineage>
        <taxon>Eukaryota</taxon>
        <taxon>Viridiplantae</taxon>
        <taxon>Streptophyta</taxon>
        <taxon>Embryophyta</taxon>
        <taxon>Tracheophyta</taxon>
        <taxon>Spermatophyta</taxon>
        <taxon>Magnoliopsida</taxon>
        <taxon>eudicotyledons</taxon>
        <taxon>Gunneridae</taxon>
        <taxon>Pentapetalae</taxon>
        <taxon>asterids</taxon>
        <taxon>lamiids</taxon>
        <taxon>Lamiales</taxon>
        <taxon>Orobanchaceae</taxon>
        <taxon>Buchnereae</taxon>
        <taxon>Striga</taxon>
    </lineage>
</organism>
<reference evidence="2" key="1">
    <citation type="journal article" date="2019" name="Curr. Biol.">
        <title>Genome Sequence of Striga asiatica Provides Insight into the Evolution of Plant Parasitism.</title>
        <authorList>
            <person name="Yoshida S."/>
            <person name="Kim S."/>
            <person name="Wafula E.K."/>
            <person name="Tanskanen J."/>
            <person name="Kim Y.M."/>
            <person name="Honaas L."/>
            <person name="Yang Z."/>
            <person name="Spallek T."/>
            <person name="Conn C.E."/>
            <person name="Ichihashi Y."/>
            <person name="Cheong K."/>
            <person name="Cui S."/>
            <person name="Der J.P."/>
            <person name="Gundlach H."/>
            <person name="Jiao Y."/>
            <person name="Hori C."/>
            <person name="Ishida J.K."/>
            <person name="Kasahara H."/>
            <person name="Kiba T."/>
            <person name="Kim M.S."/>
            <person name="Koo N."/>
            <person name="Laohavisit A."/>
            <person name="Lee Y.H."/>
            <person name="Lumba S."/>
            <person name="McCourt P."/>
            <person name="Mortimer J.C."/>
            <person name="Mutuku J.M."/>
            <person name="Nomura T."/>
            <person name="Sasaki-Sekimoto Y."/>
            <person name="Seto Y."/>
            <person name="Wang Y."/>
            <person name="Wakatake T."/>
            <person name="Sakakibara H."/>
            <person name="Demura T."/>
            <person name="Yamaguchi S."/>
            <person name="Yoneyama K."/>
            <person name="Manabe R.I."/>
            <person name="Nelson D.C."/>
            <person name="Schulman A.H."/>
            <person name="Timko M.P."/>
            <person name="dePamphilis C.W."/>
            <person name="Choi D."/>
            <person name="Shirasu K."/>
        </authorList>
    </citation>
    <scope>NUCLEOTIDE SEQUENCE [LARGE SCALE GENOMIC DNA]</scope>
    <source>
        <strain evidence="2">cv. UVA1</strain>
    </source>
</reference>
<evidence type="ECO:0000313" key="1">
    <source>
        <dbReference type="EMBL" id="GER31184.1"/>
    </source>
</evidence>
<gene>
    <name evidence="1" type="ORF">STAS_07177</name>
</gene>
<name>A0A5A7PET6_STRAF</name>